<dbReference type="InterPro" id="IPR055256">
    <property type="entry name" value="KH_1_KHDC4/BBP-like"/>
</dbReference>
<dbReference type="SUPFAM" id="SSF54791">
    <property type="entry name" value="Eukaryotic type KH-domain (KH-domain type I)"/>
    <property type="match status" value="1"/>
</dbReference>
<feature type="compositionally biased region" description="Pro residues" evidence="13">
    <location>
        <begin position="585"/>
        <end position="606"/>
    </location>
</feature>
<feature type="region of interest" description="Disordered" evidence="13">
    <location>
        <begin position="491"/>
        <end position="562"/>
    </location>
</feature>
<feature type="region of interest" description="Disordered" evidence="13">
    <location>
        <begin position="224"/>
        <end position="243"/>
    </location>
</feature>
<keyword evidence="7 11" id="KW-0694">RNA-binding</keyword>
<dbReference type="PANTHER" id="PTHR11208:SF45">
    <property type="entry name" value="SPLICING FACTOR 1"/>
    <property type="match status" value="1"/>
</dbReference>
<keyword evidence="6 12" id="KW-0862">Zinc</keyword>
<dbReference type="InterPro" id="IPR036875">
    <property type="entry name" value="Znf_CCHC_sf"/>
</dbReference>
<evidence type="ECO:0000256" key="2">
    <source>
        <dbReference type="ARBA" id="ARBA00010382"/>
    </source>
</evidence>
<evidence type="ECO:0000256" key="3">
    <source>
        <dbReference type="ARBA" id="ARBA00022664"/>
    </source>
</evidence>
<feature type="compositionally biased region" description="Basic and acidic residues" evidence="13">
    <location>
        <begin position="1"/>
        <end position="56"/>
    </location>
</feature>
<dbReference type="PANTHER" id="PTHR11208">
    <property type="entry name" value="RNA-BINDING PROTEIN RELATED"/>
    <property type="match status" value="1"/>
</dbReference>
<reference evidence="15 16" key="1">
    <citation type="submission" date="2022-01" db="EMBL/GenBank/DDBJ databases">
        <title>A chromosomal length assembly of Cordylochernes scorpioides.</title>
        <authorList>
            <person name="Zeh D."/>
            <person name="Zeh J."/>
        </authorList>
    </citation>
    <scope>NUCLEOTIDE SEQUENCE [LARGE SCALE GENOMIC DNA]</scope>
    <source>
        <strain evidence="15">IN4F17</strain>
        <tissue evidence="15">Whole Body</tissue>
    </source>
</reference>
<protein>
    <recommendedName>
        <fullName evidence="12">Branchpoint-bridging protein</fullName>
    </recommendedName>
</protein>
<evidence type="ECO:0000256" key="12">
    <source>
        <dbReference type="RuleBase" id="RU367126"/>
    </source>
</evidence>
<evidence type="ECO:0000259" key="14">
    <source>
        <dbReference type="PROSITE" id="PS50158"/>
    </source>
</evidence>
<comment type="similarity">
    <text evidence="2 12">Belongs to the BBP/SF1 family.</text>
</comment>
<accession>A0ABY6KIC5</accession>
<feature type="domain" description="CCHC-type" evidence="14">
    <location>
        <begin position="324"/>
        <end position="339"/>
    </location>
</feature>
<evidence type="ECO:0000256" key="13">
    <source>
        <dbReference type="SAM" id="MobiDB-lite"/>
    </source>
</evidence>
<dbReference type="EMBL" id="CP092868">
    <property type="protein sequence ID" value="UYV68622.1"/>
    <property type="molecule type" value="Genomic_DNA"/>
</dbReference>
<evidence type="ECO:0000256" key="8">
    <source>
        <dbReference type="ARBA" id="ARBA00023187"/>
    </source>
</evidence>
<dbReference type="Gene3D" id="4.10.60.10">
    <property type="entry name" value="Zinc finger, CCHC-type"/>
    <property type="match status" value="1"/>
</dbReference>
<keyword evidence="8 12" id="KW-0508">mRNA splicing</keyword>
<evidence type="ECO:0000256" key="9">
    <source>
        <dbReference type="ARBA" id="ARBA00023242"/>
    </source>
</evidence>
<feature type="region of interest" description="Disordered" evidence="13">
    <location>
        <begin position="1"/>
        <end position="67"/>
    </location>
</feature>
<dbReference type="SUPFAM" id="SSF57756">
    <property type="entry name" value="Retrovirus zinc finger-like domains"/>
    <property type="match status" value="1"/>
</dbReference>
<evidence type="ECO:0000256" key="6">
    <source>
        <dbReference type="ARBA" id="ARBA00022833"/>
    </source>
</evidence>
<keyword evidence="3 12" id="KW-0507">mRNA processing</keyword>
<dbReference type="SMART" id="SM00322">
    <property type="entry name" value="KH"/>
    <property type="match status" value="1"/>
</dbReference>
<keyword evidence="12" id="KW-0747">Spliceosome</keyword>
<feature type="region of interest" description="Disordered" evidence="13">
    <location>
        <begin position="110"/>
        <end position="135"/>
    </location>
</feature>
<dbReference type="InterPro" id="IPR004087">
    <property type="entry name" value="KH_dom"/>
</dbReference>
<dbReference type="InterPro" id="IPR045071">
    <property type="entry name" value="BBP-like"/>
</dbReference>
<dbReference type="Pfam" id="PF22675">
    <property type="entry name" value="KH-I_KHDC4-BBP"/>
    <property type="match status" value="1"/>
</dbReference>
<sequence length="606" mass="68063">MSSRDKMDSSRRYRDDNEGRYRDDSRERYRDEKKDRYKDERKAIKDEPYKKDDREERKKRRRSRWEADEKQKVIIPGLPTYIPSNLTPEQEKIYLLQVQIEAISRRLRTGDLGIPENPKDRSPSPEPIYNSNGARINTREVVKRQKMEAERHKMIQEMLKMNKLYVPPPDYKPVQPKFEEKIIIPQEEHPEINFIGLIIGPRGNTLKAMEKETNTKIMIRGKGSVREDRPHESNFSNNNDEPLHACITGPNPEAVQRAVKKLNEVIKKGIECPEEMRRKQLRELAIINGTLIQSSNTLCSNCGSNFHKSWECPDKPNITNNILCSNCNAYGHIARDCKQPLMQYAGDNKNLDEEYLSLMSELGEEVKHVPKKLGYTAPSSGGGGPMLSLPAPPDAQQPPNVEKPPNSYNGDAPKDHNSGYNSPAKVIPPPAAQAPPPPGPAPQGPPDQNAPGMGNQLVYYPYQFYQPTMPPANSYPPGPFPAFPPVPTYGPPVGMWPPTAPPTSAPPPPPPGVTNYQPQPNPPPPPGVTNYNPAMPMNKNIPPSHWPAHIQDSRTSPRVPPRHAPWWTELCPPSPARHACVHTPEPSPSTAPWPPPAPHPLPPPHD</sequence>
<dbReference type="PROSITE" id="PS50084">
    <property type="entry name" value="KH_TYPE_1"/>
    <property type="match status" value="1"/>
</dbReference>
<comment type="subcellular location">
    <subcellularLocation>
        <location evidence="1 12">Nucleus</location>
    </subcellularLocation>
</comment>
<dbReference type="Proteomes" id="UP001235939">
    <property type="component" value="Chromosome 06"/>
</dbReference>
<name>A0ABY6KIC5_9ARAC</name>
<evidence type="ECO:0000256" key="10">
    <source>
        <dbReference type="PROSITE-ProRule" id="PRU00047"/>
    </source>
</evidence>
<dbReference type="SMART" id="SM00343">
    <property type="entry name" value="ZnF_C2HC"/>
    <property type="match status" value="2"/>
</dbReference>
<feature type="compositionally biased region" description="Pro residues" evidence="13">
    <location>
        <begin position="426"/>
        <end position="445"/>
    </location>
</feature>
<evidence type="ECO:0000256" key="5">
    <source>
        <dbReference type="ARBA" id="ARBA00022771"/>
    </source>
</evidence>
<dbReference type="InterPro" id="IPR036612">
    <property type="entry name" value="KH_dom_type_1_sf"/>
</dbReference>
<keyword evidence="16" id="KW-1185">Reference proteome</keyword>
<keyword evidence="5 10" id="KW-0863">Zinc-finger</keyword>
<proteinExistence type="inferred from homology"/>
<evidence type="ECO:0000313" key="16">
    <source>
        <dbReference type="Proteomes" id="UP001235939"/>
    </source>
</evidence>
<evidence type="ECO:0000313" key="15">
    <source>
        <dbReference type="EMBL" id="UYV68622.1"/>
    </source>
</evidence>
<dbReference type="Pfam" id="PF16275">
    <property type="entry name" value="SF1-HH"/>
    <property type="match status" value="1"/>
</dbReference>
<dbReference type="InterPro" id="IPR047086">
    <property type="entry name" value="SF1-HH_sf"/>
</dbReference>
<feature type="region of interest" description="Disordered" evidence="13">
    <location>
        <begin position="373"/>
        <end position="455"/>
    </location>
</feature>
<evidence type="ECO:0000256" key="4">
    <source>
        <dbReference type="ARBA" id="ARBA00022723"/>
    </source>
</evidence>
<dbReference type="PRINTS" id="PR01217">
    <property type="entry name" value="PRICHEXTENSN"/>
</dbReference>
<dbReference type="InterPro" id="IPR001878">
    <property type="entry name" value="Znf_CCHC"/>
</dbReference>
<dbReference type="Gene3D" id="3.30.1370.10">
    <property type="entry name" value="K Homology domain, type 1"/>
    <property type="match status" value="1"/>
</dbReference>
<comment type="function">
    <text evidence="12">Necessary for the splicing of pre-mRNA. Has a role in the recognition of the branch site (5'-UACUAAC-3'), the pyrimidine tract and the 3'-splice site at the 3'-end of introns.</text>
</comment>
<keyword evidence="9 12" id="KW-0539">Nucleus</keyword>
<keyword evidence="4 12" id="KW-0479">Metal-binding</keyword>
<dbReference type="Pfam" id="PF00098">
    <property type="entry name" value="zf-CCHC"/>
    <property type="match status" value="1"/>
</dbReference>
<feature type="region of interest" description="Disordered" evidence="13">
    <location>
        <begin position="574"/>
        <end position="606"/>
    </location>
</feature>
<evidence type="ECO:0000256" key="11">
    <source>
        <dbReference type="PROSITE-ProRule" id="PRU00117"/>
    </source>
</evidence>
<dbReference type="InterPro" id="IPR032570">
    <property type="entry name" value="SF1-HH"/>
</dbReference>
<dbReference type="Gene3D" id="6.10.140.1790">
    <property type="match status" value="1"/>
</dbReference>
<evidence type="ECO:0000256" key="1">
    <source>
        <dbReference type="ARBA" id="ARBA00004123"/>
    </source>
</evidence>
<gene>
    <name evidence="15" type="ORF">LAZ67_6000246</name>
</gene>
<organism evidence="15 16">
    <name type="scientific">Cordylochernes scorpioides</name>
    <dbReference type="NCBI Taxonomy" id="51811"/>
    <lineage>
        <taxon>Eukaryota</taxon>
        <taxon>Metazoa</taxon>
        <taxon>Ecdysozoa</taxon>
        <taxon>Arthropoda</taxon>
        <taxon>Chelicerata</taxon>
        <taxon>Arachnida</taxon>
        <taxon>Pseudoscorpiones</taxon>
        <taxon>Cheliferoidea</taxon>
        <taxon>Chernetidae</taxon>
        <taxon>Cordylochernes</taxon>
    </lineage>
</organism>
<dbReference type="PROSITE" id="PS50158">
    <property type="entry name" value="ZF_CCHC"/>
    <property type="match status" value="1"/>
</dbReference>
<feature type="compositionally biased region" description="Pro residues" evidence="13">
    <location>
        <begin position="491"/>
        <end position="512"/>
    </location>
</feature>
<evidence type="ECO:0000256" key="7">
    <source>
        <dbReference type="ARBA" id="ARBA00022884"/>
    </source>
</evidence>